<proteinExistence type="predicted"/>
<reference evidence="4" key="1">
    <citation type="submission" date="2023-07" db="EMBL/GenBank/DDBJ databases">
        <title>Chromosome-level Genome Assembly of Striped Snakehead (Channa striata).</title>
        <authorList>
            <person name="Liu H."/>
        </authorList>
    </citation>
    <scope>NUCLEOTIDE SEQUENCE</scope>
    <source>
        <strain evidence="4">Gz</strain>
        <tissue evidence="4">Muscle</tissue>
    </source>
</reference>
<accession>A0AA88T4I5</accession>
<feature type="region of interest" description="Disordered" evidence="3">
    <location>
        <begin position="257"/>
        <end position="318"/>
    </location>
</feature>
<dbReference type="CDD" id="cd02440">
    <property type="entry name" value="AdoMet_MTases"/>
    <property type="match status" value="1"/>
</dbReference>
<dbReference type="AlphaFoldDB" id="A0AA88T4I5"/>
<keyword evidence="1" id="KW-0808">Transferase</keyword>
<dbReference type="GO" id="GO:0008168">
    <property type="term" value="F:methyltransferase activity"/>
    <property type="evidence" value="ECO:0007669"/>
    <property type="project" value="UniProtKB-KW"/>
</dbReference>
<feature type="region of interest" description="Disordered" evidence="3">
    <location>
        <begin position="1"/>
        <end position="43"/>
    </location>
</feature>
<dbReference type="Gene3D" id="3.40.50.150">
    <property type="entry name" value="Vaccinia Virus protein VP39"/>
    <property type="match status" value="1"/>
</dbReference>
<evidence type="ECO:0000256" key="2">
    <source>
        <dbReference type="ARBA" id="ARBA00022691"/>
    </source>
</evidence>
<sequence length="318" mass="36239">MDHLCTNVAEETKCTRGEEDEEEGEEEEGKQNDDFQTEKSSVQKQQRSAWAPCFFHKTDKDVYYYTGQKIVIEGAFDSYAGMTWPGALALSHYLDTHQEQVNLVDKAVLEIGAGTGLVSVVAALLGAWVTATDLPDVLNHLRVNLSRNTRGRSRHTPQVAALPWSFDLESSYPSSVYHYDYVLASDVVYHHDFLDELLATMKHFCKPGTTMIWANKVRLESDLVFTENFKKAFHVNLLSDDGEVIIFMATCREEASGSDEGLESKDMMKEETEETQRKEVKEEENREKHPLEGKLEDELHHVGRGKENDHDEKRNLLH</sequence>
<feature type="compositionally biased region" description="Basic and acidic residues" evidence="3">
    <location>
        <begin position="262"/>
        <end position="318"/>
    </location>
</feature>
<comment type="caution">
    <text evidence="4">The sequence shown here is derived from an EMBL/GenBank/DDBJ whole genome shotgun (WGS) entry which is preliminary data.</text>
</comment>
<evidence type="ECO:0000256" key="1">
    <source>
        <dbReference type="ARBA" id="ARBA00022603"/>
    </source>
</evidence>
<organism evidence="4 5">
    <name type="scientific">Channa striata</name>
    <name type="common">Snakehead murrel</name>
    <name type="synonym">Ophicephalus striatus</name>
    <dbReference type="NCBI Taxonomy" id="64152"/>
    <lineage>
        <taxon>Eukaryota</taxon>
        <taxon>Metazoa</taxon>
        <taxon>Chordata</taxon>
        <taxon>Craniata</taxon>
        <taxon>Vertebrata</taxon>
        <taxon>Euteleostomi</taxon>
        <taxon>Actinopterygii</taxon>
        <taxon>Neopterygii</taxon>
        <taxon>Teleostei</taxon>
        <taxon>Neoteleostei</taxon>
        <taxon>Acanthomorphata</taxon>
        <taxon>Anabantaria</taxon>
        <taxon>Anabantiformes</taxon>
        <taxon>Channoidei</taxon>
        <taxon>Channidae</taxon>
        <taxon>Channa</taxon>
    </lineage>
</organism>
<dbReference type="GO" id="GO:0032259">
    <property type="term" value="P:methylation"/>
    <property type="evidence" value="ECO:0007669"/>
    <property type="project" value="UniProtKB-KW"/>
</dbReference>
<dbReference type="PANTHER" id="PTHR14614:SF13">
    <property type="entry name" value="PROTEIN-LYSINE METHYLTRANSFERASE METTL21C"/>
    <property type="match status" value="1"/>
</dbReference>
<evidence type="ECO:0000256" key="3">
    <source>
        <dbReference type="SAM" id="MobiDB-lite"/>
    </source>
</evidence>
<protein>
    <submittedName>
        <fullName evidence="4">Uncharacterized protein</fullName>
    </submittedName>
</protein>
<keyword evidence="2" id="KW-0949">S-adenosyl-L-methionine</keyword>
<name>A0AA88T4I5_CHASR</name>
<dbReference type="InterPro" id="IPR019410">
    <property type="entry name" value="Methyltransf_16"/>
</dbReference>
<dbReference type="Proteomes" id="UP001187415">
    <property type="component" value="Unassembled WGS sequence"/>
</dbReference>
<dbReference type="SUPFAM" id="SSF53335">
    <property type="entry name" value="S-adenosyl-L-methionine-dependent methyltransferases"/>
    <property type="match status" value="1"/>
</dbReference>
<gene>
    <name evidence="4" type="ORF">Q5P01_006556</name>
</gene>
<dbReference type="EMBL" id="JAUPFM010000004">
    <property type="protein sequence ID" value="KAK2853895.1"/>
    <property type="molecule type" value="Genomic_DNA"/>
</dbReference>
<evidence type="ECO:0000313" key="4">
    <source>
        <dbReference type="EMBL" id="KAK2853895.1"/>
    </source>
</evidence>
<evidence type="ECO:0000313" key="5">
    <source>
        <dbReference type="Proteomes" id="UP001187415"/>
    </source>
</evidence>
<dbReference type="Pfam" id="PF10294">
    <property type="entry name" value="Methyltransf_16"/>
    <property type="match status" value="1"/>
</dbReference>
<dbReference type="PANTHER" id="PTHR14614">
    <property type="entry name" value="HEPATOCELLULAR CARCINOMA-ASSOCIATED ANTIGEN"/>
    <property type="match status" value="1"/>
</dbReference>
<feature type="compositionally biased region" description="Acidic residues" evidence="3">
    <location>
        <begin position="18"/>
        <end position="28"/>
    </location>
</feature>
<keyword evidence="5" id="KW-1185">Reference proteome</keyword>
<dbReference type="InterPro" id="IPR029063">
    <property type="entry name" value="SAM-dependent_MTases_sf"/>
</dbReference>
<keyword evidence="1" id="KW-0489">Methyltransferase</keyword>